<keyword evidence="3" id="KW-1185">Reference proteome</keyword>
<comment type="caution">
    <text evidence="2">The sequence shown here is derived from an EMBL/GenBank/DDBJ whole genome shotgun (WGS) entry which is preliminary data.</text>
</comment>
<dbReference type="EMBL" id="JAVRRG010000015">
    <property type="protein sequence ID" value="KAK5098093.1"/>
    <property type="molecule type" value="Genomic_DNA"/>
</dbReference>
<dbReference type="InterPro" id="IPR037523">
    <property type="entry name" value="VOC_core"/>
</dbReference>
<protein>
    <recommendedName>
        <fullName evidence="1">VOC domain-containing protein</fullName>
    </recommendedName>
</protein>
<organism evidence="2 3">
    <name type="scientific">Lithohypha guttulata</name>
    <dbReference type="NCBI Taxonomy" id="1690604"/>
    <lineage>
        <taxon>Eukaryota</taxon>
        <taxon>Fungi</taxon>
        <taxon>Dikarya</taxon>
        <taxon>Ascomycota</taxon>
        <taxon>Pezizomycotina</taxon>
        <taxon>Eurotiomycetes</taxon>
        <taxon>Chaetothyriomycetidae</taxon>
        <taxon>Chaetothyriales</taxon>
        <taxon>Trichomeriaceae</taxon>
        <taxon>Lithohypha</taxon>
    </lineage>
</organism>
<evidence type="ECO:0000259" key="1">
    <source>
        <dbReference type="PROSITE" id="PS51819"/>
    </source>
</evidence>
<accession>A0ABR0KJ63</accession>
<proteinExistence type="predicted"/>
<dbReference type="InterPro" id="IPR029068">
    <property type="entry name" value="Glyas_Bleomycin-R_OHBP_Dase"/>
</dbReference>
<reference evidence="2 3" key="1">
    <citation type="submission" date="2023-08" db="EMBL/GenBank/DDBJ databases">
        <title>Black Yeasts Isolated from many extreme environments.</title>
        <authorList>
            <person name="Coleine C."/>
            <person name="Stajich J.E."/>
            <person name="Selbmann L."/>
        </authorList>
    </citation>
    <scope>NUCLEOTIDE SEQUENCE [LARGE SCALE GENOMIC DNA]</scope>
    <source>
        <strain evidence="2 3">CCFEE 5885</strain>
    </source>
</reference>
<name>A0ABR0KJ63_9EURO</name>
<dbReference type="InterPro" id="IPR004360">
    <property type="entry name" value="Glyas_Fos-R_dOase_dom"/>
</dbReference>
<gene>
    <name evidence="2" type="ORF">LTR24_001914</name>
</gene>
<dbReference type="SUPFAM" id="SSF54593">
    <property type="entry name" value="Glyoxalase/Bleomycin resistance protein/Dihydroxybiphenyl dioxygenase"/>
    <property type="match status" value="1"/>
</dbReference>
<sequence>MKSQCGSSGICGHLSSLATPEHITINMTANNGGNSSSADNGIKITARPSPVALAHVVLRATPAKYQEMVQFYLELLNGEIILEEKTFAFLRYDHEHHRIGILMTPDTEAKEPGRDIAGLEHVSFTFANLTAMARVYQHLKELGYEPYWAVNHGMTSSMYYRDPERNKCELQVENFDTPEEADVFVRGPLFKMNPVGTDIDPPTWAGHILAKMQPNGEEGLTEEEAKEIKARKEIGDRHEIPWVALAP</sequence>
<feature type="domain" description="VOC" evidence="1">
    <location>
        <begin position="52"/>
        <end position="173"/>
    </location>
</feature>
<dbReference type="Proteomes" id="UP001345013">
    <property type="component" value="Unassembled WGS sequence"/>
</dbReference>
<dbReference type="Pfam" id="PF00903">
    <property type="entry name" value="Glyoxalase"/>
    <property type="match status" value="1"/>
</dbReference>
<dbReference type="Gene3D" id="3.10.180.10">
    <property type="entry name" value="2,3-Dihydroxybiphenyl 1,2-Dioxygenase, domain 1"/>
    <property type="match status" value="1"/>
</dbReference>
<dbReference type="PROSITE" id="PS51819">
    <property type="entry name" value="VOC"/>
    <property type="match status" value="1"/>
</dbReference>
<evidence type="ECO:0000313" key="3">
    <source>
        <dbReference type="Proteomes" id="UP001345013"/>
    </source>
</evidence>
<evidence type="ECO:0000313" key="2">
    <source>
        <dbReference type="EMBL" id="KAK5098093.1"/>
    </source>
</evidence>